<accession>A0A1Z1WR57</accession>
<dbReference type="AlphaFoldDB" id="A0A1Z1WR57"/>
<name>A0A1Z1WR57_9ACTN</name>
<dbReference type="KEGG" id="salf:SMD44_08428"/>
<evidence type="ECO:0000313" key="1">
    <source>
        <dbReference type="EMBL" id="ARX88941.1"/>
    </source>
</evidence>
<sequence>MNFVMGLAIPASFTFLARSLTNFCWARL</sequence>
<reference evidence="1 2" key="1">
    <citation type="submission" date="2017-05" db="EMBL/GenBank/DDBJ databases">
        <title>Streptomyces alboflavus Genome sequencing and assembly.</title>
        <authorList>
            <person name="Wang Y."/>
            <person name="Du B."/>
            <person name="Ding Y."/>
            <person name="Liu H."/>
            <person name="Hou Q."/>
            <person name="Liu K."/>
            <person name="Wang C."/>
            <person name="Yao L."/>
        </authorList>
    </citation>
    <scope>NUCLEOTIDE SEQUENCE [LARGE SCALE GENOMIC DNA]</scope>
    <source>
        <strain evidence="1 2">MDJK44</strain>
    </source>
</reference>
<evidence type="ECO:0000313" key="2">
    <source>
        <dbReference type="Proteomes" id="UP000195880"/>
    </source>
</evidence>
<protein>
    <submittedName>
        <fullName evidence="1">Uncharacterized protein</fullName>
    </submittedName>
</protein>
<gene>
    <name evidence="1" type="ORF">SMD44_08428</name>
</gene>
<organism evidence="1 2">
    <name type="scientific">Streptomyces alboflavus</name>
    <dbReference type="NCBI Taxonomy" id="67267"/>
    <lineage>
        <taxon>Bacteria</taxon>
        <taxon>Bacillati</taxon>
        <taxon>Actinomycetota</taxon>
        <taxon>Actinomycetes</taxon>
        <taxon>Kitasatosporales</taxon>
        <taxon>Streptomycetaceae</taxon>
        <taxon>Streptomyces</taxon>
    </lineage>
</organism>
<dbReference type="EMBL" id="CP021748">
    <property type="protein sequence ID" value="ARX88941.1"/>
    <property type="molecule type" value="Genomic_DNA"/>
</dbReference>
<keyword evidence="2" id="KW-1185">Reference proteome</keyword>
<dbReference type="Proteomes" id="UP000195880">
    <property type="component" value="Chromosome"/>
</dbReference>
<proteinExistence type="predicted"/>